<name>A0A7W7W155_9ACTN</name>
<accession>A0A7W7W155</accession>
<dbReference type="PROSITE" id="PS00624">
    <property type="entry name" value="GMC_OXRED_2"/>
    <property type="match status" value="1"/>
</dbReference>
<reference evidence="7 8" key="1">
    <citation type="submission" date="2020-08" db="EMBL/GenBank/DDBJ databases">
        <title>Sequencing the genomes of 1000 actinobacteria strains.</title>
        <authorList>
            <person name="Klenk H.-P."/>
        </authorList>
    </citation>
    <scope>NUCLEOTIDE SEQUENCE [LARGE SCALE GENOMIC DNA]</scope>
    <source>
        <strain evidence="7 8">DSM 102030</strain>
    </source>
</reference>
<organism evidence="7 8">
    <name type="scientific">Lipingzhangella halophila</name>
    <dbReference type="NCBI Taxonomy" id="1783352"/>
    <lineage>
        <taxon>Bacteria</taxon>
        <taxon>Bacillati</taxon>
        <taxon>Actinomycetota</taxon>
        <taxon>Actinomycetes</taxon>
        <taxon>Streptosporangiales</taxon>
        <taxon>Nocardiopsidaceae</taxon>
        <taxon>Lipingzhangella</taxon>
    </lineage>
</organism>
<dbReference type="InterPro" id="IPR000172">
    <property type="entry name" value="GMC_OxRdtase_N"/>
</dbReference>
<dbReference type="Proteomes" id="UP000523007">
    <property type="component" value="Unassembled WGS sequence"/>
</dbReference>
<dbReference type="SUPFAM" id="SSF54373">
    <property type="entry name" value="FAD-linked reductases, C-terminal domain"/>
    <property type="match status" value="1"/>
</dbReference>
<evidence type="ECO:0000256" key="3">
    <source>
        <dbReference type="ARBA" id="ARBA00022630"/>
    </source>
</evidence>
<dbReference type="PIRSF" id="PIRSF000137">
    <property type="entry name" value="Alcohol_oxidase"/>
    <property type="match status" value="1"/>
</dbReference>
<evidence type="ECO:0000256" key="5">
    <source>
        <dbReference type="SAM" id="MobiDB-lite"/>
    </source>
</evidence>
<dbReference type="GO" id="GO:0008812">
    <property type="term" value="F:choline dehydrogenase activity"/>
    <property type="evidence" value="ECO:0007669"/>
    <property type="project" value="UniProtKB-EC"/>
</dbReference>
<evidence type="ECO:0000313" key="8">
    <source>
        <dbReference type="Proteomes" id="UP000523007"/>
    </source>
</evidence>
<evidence type="ECO:0000256" key="1">
    <source>
        <dbReference type="ARBA" id="ARBA00001974"/>
    </source>
</evidence>
<dbReference type="Pfam" id="PF00732">
    <property type="entry name" value="GMC_oxred_N"/>
    <property type="match status" value="1"/>
</dbReference>
<evidence type="ECO:0000313" key="7">
    <source>
        <dbReference type="EMBL" id="MBB4930597.1"/>
    </source>
</evidence>
<dbReference type="Gene3D" id="3.30.410.40">
    <property type="match status" value="1"/>
</dbReference>
<evidence type="ECO:0000256" key="2">
    <source>
        <dbReference type="ARBA" id="ARBA00010790"/>
    </source>
</evidence>
<dbReference type="InterPro" id="IPR012132">
    <property type="entry name" value="GMC_OxRdtase"/>
</dbReference>
<feature type="domain" description="Glucose-methanol-choline oxidoreductase N-terminal" evidence="6">
    <location>
        <begin position="261"/>
        <end position="275"/>
    </location>
</feature>
<comment type="cofactor">
    <cofactor evidence="1">
        <name>FAD</name>
        <dbReference type="ChEBI" id="CHEBI:57692"/>
    </cofactor>
</comment>
<dbReference type="RefSeq" id="WP_184575911.1">
    <property type="nucleotide sequence ID" value="NZ_JACHJT010000001.1"/>
</dbReference>
<evidence type="ECO:0000256" key="4">
    <source>
        <dbReference type="ARBA" id="ARBA00022827"/>
    </source>
</evidence>
<keyword evidence="3" id="KW-0285">Flavoprotein</keyword>
<keyword evidence="8" id="KW-1185">Reference proteome</keyword>
<dbReference type="PANTHER" id="PTHR11552:SF147">
    <property type="entry name" value="CHOLINE DEHYDROGENASE, MITOCHONDRIAL"/>
    <property type="match status" value="1"/>
</dbReference>
<dbReference type="AlphaFoldDB" id="A0A7W7W155"/>
<proteinExistence type="inferred from homology"/>
<protein>
    <submittedName>
        <fullName evidence="7">Choline dehydrogenase</fullName>
        <ecNumber evidence="7">1.1.99.1</ecNumber>
    </submittedName>
</protein>
<dbReference type="Pfam" id="PF05199">
    <property type="entry name" value="GMC_oxred_C"/>
    <property type="match status" value="1"/>
</dbReference>
<dbReference type="SUPFAM" id="SSF51905">
    <property type="entry name" value="FAD/NAD(P)-binding domain"/>
    <property type="match status" value="1"/>
</dbReference>
<dbReference type="PANTHER" id="PTHR11552">
    <property type="entry name" value="GLUCOSE-METHANOL-CHOLINE GMC OXIDOREDUCTASE"/>
    <property type="match status" value="1"/>
</dbReference>
<keyword evidence="4" id="KW-0274">FAD</keyword>
<comment type="caution">
    <text evidence="7">The sequence shown here is derived from an EMBL/GenBank/DDBJ whole genome shotgun (WGS) entry which is preliminary data.</text>
</comment>
<sequence>MDTEHAARRYDVVVIGAGSAGCVLAARLSQDPSREVLLLEAGPDYPTRRQLPIDIADGSRLPSDRSLSHDWGWSSTPRTDGGVPTTPLPRGWLVGGSSAVNGTFALRGVAEDYDVWEAAGNPGWGWAEALEGFRRLETDLDFGDRPWHGAEGPVPVRRYAPDEQSELTRAFLAAAHRVGHAVVSDHNEPGSVGAGPLPVNTHDRLRMSAALTHLEPARTRPNLTVRGHEPDRLEIAGGRAQGVRLADGEVIGADLVVLAAGAYASPGVLLRSGIGAAGELRVLGIDPVVDLPGVGHNLVDHVLVTVDVPIHAEPATRPHYQAMVTSRSDGATGPPDLHLFAAGPFDARHVGDGMQLAPVAVGLLDPASRGRVWLTSADPATPVAIDPGYLTHPHDLQRLIAGVHQTREILQTDPLSSRVGSELQPGAEGGDDAGLRADLLRQARTYHHPVGTCRMGPDPGEGAVVDAAGRLHGLEGLVLADASIMPAIPRANTNLPTLMLAERIADGLSDDSPSAGQRTAGAKNHEAGVSL</sequence>
<evidence type="ECO:0000259" key="6">
    <source>
        <dbReference type="PROSITE" id="PS00624"/>
    </source>
</evidence>
<dbReference type="GO" id="GO:0050660">
    <property type="term" value="F:flavin adenine dinucleotide binding"/>
    <property type="evidence" value="ECO:0007669"/>
    <property type="project" value="InterPro"/>
</dbReference>
<dbReference type="InterPro" id="IPR036188">
    <property type="entry name" value="FAD/NAD-bd_sf"/>
</dbReference>
<dbReference type="EMBL" id="JACHJT010000001">
    <property type="protein sequence ID" value="MBB4930597.1"/>
    <property type="molecule type" value="Genomic_DNA"/>
</dbReference>
<feature type="region of interest" description="Disordered" evidence="5">
    <location>
        <begin position="509"/>
        <end position="531"/>
    </location>
</feature>
<dbReference type="InterPro" id="IPR007867">
    <property type="entry name" value="GMC_OxRtase_C"/>
</dbReference>
<gene>
    <name evidence="7" type="ORF">F4561_001417</name>
</gene>
<keyword evidence="7" id="KW-0560">Oxidoreductase</keyword>
<comment type="similarity">
    <text evidence="2">Belongs to the GMC oxidoreductase family.</text>
</comment>
<dbReference type="EC" id="1.1.99.1" evidence="7"/>
<dbReference type="Gene3D" id="3.50.50.60">
    <property type="entry name" value="FAD/NAD(P)-binding domain"/>
    <property type="match status" value="1"/>
</dbReference>